<name>A0AAE0GND0_9CHLO</name>
<reference evidence="5 6" key="1">
    <citation type="journal article" date="2015" name="Genome Biol. Evol.">
        <title>Comparative Genomics of a Bacterivorous Green Alga Reveals Evolutionary Causalities and Consequences of Phago-Mixotrophic Mode of Nutrition.</title>
        <authorList>
            <person name="Burns J.A."/>
            <person name="Paasch A."/>
            <person name="Narechania A."/>
            <person name="Kim E."/>
        </authorList>
    </citation>
    <scope>NUCLEOTIDE SEQUENCE [LARGE SCALE GENOMIC DNA]</scope>
    <source>
        <strain evidence="5 6">PLY_AMNH</strain>
    </source>
</reference>
<comment type="caution">
    <text evidence="5">The sequence shown here is derived from an EMBL/GenBank/DDBJ whole genome shotgun (WGS) entry which is preliminary data.</text>
</comment>
<gene>
    <name evidence="5" type="ORF">CYMTET_10910</name>
</gene>
<dbReference type="PANTHER" id="PTHR45911">
    <property type="entry name" value="C2 DOMAIN-CONTAINING PROTEIN"/>
    <property type="match status" value="1"/>
</dbReference>
<evidence type="ECO:0000313" key="6">
    <source>
        <dbReference type="Proteomes" id="UP001190700"/>
    </source>
</evidence>
<dbReference type="SUPFAM" id="SSF50729">
    <property type="entry name" value="PH domain-like"/>
    <property type="match status" value="1"/>
</dbReference>
<evidence type="ECO:0000256" key="3">
    <source>
        <dbReference type="SAM" id="MobiDB-lite"/>
    </source>
</evidence>
<dbReference type="AlphaFoldDB" id="A0AAE0GND0"/>
<proteinExistence type="predicted"/>
<dbReference type="GO" id="GO:0005509">
    <property type="term" value="F:calcium ion binding"/>
    <property type="evidence" value="ECO:0007669"/>
    <property type="project" value="TreeGrafter"/>
</dbReference>
<sequence>MGTFLTWILSTQVLGHPLVFGKIYLLPSLASGYFTLRVTVEDVGFGNPPGFPHPYFIACKSVLLTISIDWATFQNLFALILPENFKQKMLEHFEQVTPLRRKGFNKVRSKLFSTSRNGKSSKQGEGKSNEREKDQKEDKVVTKRRLGVLVLERLEFNQVDLNFELCDGMFNINGFSKLIAVGECKRLGNMKKTQPIPNKLEVSIIRARGLKAADYDYISGKGTSDPFVKVKCRTEEVRTRTNMYTCTPMYNEKFEIHCDDPSAVLHITVWDEDIGVDDFLGQWYCTVKWLLIKGQVTGWVKLKDKDFNEGTSGEMEIEVKWVYDNNFEGWKKPRQTALEQLQENSDETNLRLGNTKKVQRYLEDFPFLFDVDKIVFRDIVFHLKDLFAGYTGSAEKSSKDPSVGGKDVVKVSLLQLTKADVLKLAEDQQGFDLWVIINKLILGIAPQVMKMNTVFGGLSAIFGGLGTNIGSSLGLVRTPAQGARPSTITNGENGRLKRDSSPALSGLQTNTDAAAPGITARIERHVSRVFGKKVGSHLNADDTDFLLEGGVYGYLDMRKRKGLHKWKPRFILLKGNTMFYSKVVAKQVAWTRAVSLTQCSNVSYDPKKENITLKMEGTREKQVEPYLIYLQPQKNLLGSFILSFNAGLIQGDPEVAYGGAWQYITVQPTGDLWRWERNRGKGWFLDDAAKAKEFVSAFDFSNFCPTCKGIPSTGPKVCDRLGA</sequence>
<organism evidence="5 6">
    <name type="scientific">Cymbomonas tetramitiformis</name>
    <dbReference type="NCBI Taxonomy" id="36881"/>
    <lineage>
        <taxon>Eukaryota</taxon>
        <taxon>Viridiplantae</taxon>
        <taxon>Chlorophyta</taxon>
        <taxon>Pyramimonadophyceae</taxon>
        <taxon>Pyramimonadales</taxon>
        <taxon>Pyramimonadaceae</taxon>
        <taxon>Cymbomonas</taxon>
    </lineage>
</organism>
<dbReference type="PANTHER" id="PTHR45911:SF4">
    <property type="entry name" value="MULTIPLE C2 AND TRANSMEMBRANE DOMAIN-CONTAINING PROTEIN"/>
    <property type="match status" value="1"/>
</dbReference>
<evidence type="ECO:0000259" key="4">
    <source>
        <dbReference type="PROSITE" id="PS50004"/>
    </source>
</evidence>
<feature type="region of interest" description="Disordered" evidence="3">
    <location>
        <begin position="481"/>
        <end position="510"/>
    </location>
</feature>
<feature type="domain" description="C2" evidence="4">
    <location>
        <begin position="181"/>
        <end position="300"/>
    </location>
</feature>
<keyword evidence="1" id="KW-0479">Metal-binding</keyword>
<dbReference type="PROSITE" id="PS50004">
    <property type="entry name" value="C2"/>
    <property type="match status" value="1"/>
</dbReference>
<accession>A0AAE0GND0</accession>
<dbReference type="CDD" id="cd00030">
    <property type="entry name" value="C2"/>
    <property type="match status" value="1"/>
</dbReference>
<dbReference type="Gene3D" id="2.60.40.150">
    <property type="entry name" value="C2 domain"/>
    <property type="match status" value="1"/>
</dbReference>
<evidence type="ECO:0000256" key="1">
    <source>
        <dbReference type="ARBA" id="ARBA00022723"/>
    </source>
</evidence>
<evidence type="ECO:0000256" key="2">
    <source>
        <dbReference type="ARBA" id="ARBA00022837"/>
    </source>
</evidence>
<feature type="region of interest" description="Disordered" evidence="3">
    <location>
        <begin position="113"/>
        <end position="138"/>
    </location>
</feature>
<keyword evidence="6" id="KW-1185">Reference proteome</keyword>
<dbReference type="GO" id="GO:0016020">
    <property type="term" value="C:membrane"/>
    <property type="evidence" value="ECO:0007669"/>
    <property type="project" value="TreeGrafter"/>
</dbReference>
<dbReference type="EMBL" id="LGRX02003900">
    <property type="protein sequence ID" value="KAK3281289.1"/>
    <property type="molecule type" value="Genomic_DNA"/>
</dbReference>
<keyword evidence="2" id="KW-0106">Calcium</keyword>
<dbReference type="SUPFAM" id="SSF49562">
    <property type="entry name" value="C2 domain (Calcium/lipid-binding domain, CaLB)"/>
    <property type="match status" value="1"/>
</dbReference>
<dbReference type="InterPro" id="IPR035892">
    <property type="entry name" value="C2_domain_sf"/>
</dbReference>
<dbReference type="Pfam" id="PF00168">
    <property type="entry name" value="C2"/>
    <property type="match status" value="1"/>
</dbReference>
<feature type="compositionally biased region" description="Basic and acidic residues" evidence="3">
    <location>
        <begin position="122"/>
        <end position="138"/>
    </location>
</feature>
<protein>
    <recommendedName>
        <fullName evidence="4">C2 domain-containing protein</fullName>
    </recommendedName>
</protein>
<dbReference type="InterPro" id="IPR000008">
    <property type="entry name" value="C2_dom"/>
</dbReference>
<dbReference type="SMART" id="SM00239">
    <property type="entry name" value="C2"/>
    <property type="match status" value="1"/>
</dbReference>
<evidence type="ECO:0000313" key="5">
    <source>
        <dbReference type="EMBL" id="KAK3281289.1"/>
    </source>
</evidence>
<dbReference type="Proteomes" id="UP001190700">
    <property type="component" value="Unassembled WGS sequence"/>
</dbReference>